<feature type="transmembrane region" description="Helical" evidence="4">
    <location>
        <begin position="125"/>
        <end position="147"/>
    </location>
</feature>
<dbReference type="InterPro" id="IPR011257">
    <property type="entry name" value="DNA_glycosylase"/>
</dbReference>
<dbReference type="Proteomes" id="UP000053555">
    <property type="component" value="Unassembled WGS sequence"/>
</dbReference>
<dbReference type="GO" id="GO:0043916">
    <property type="term" value="F:DNA-7-methylguanine glycosylase activity"/>
    <property type="evidence" value="ECO:0007669"/>
    <property type="project" value="TreeGrafter"/>
</dbReference>
<evidence type="ECO:0000313" key="5">
    <source>
        <dbReference type="EMBL" id="KHN15006.1"/>
    </source>
</evidence>
<dbReference type="PANTHER" id="PTHR43003">
    <property type="entry name" value="DNA-3-METHYLADENINE GLYCOSYLASE"/>
    <property type="match status" value="1"/>
</dbReference>
<keyword evidence="4" id="KW-0472">Membrane</keyword>
<dbReference type="GO" id="GO:0032131">
    <property type="term" value="F:alkylated DNA binding"/>
    <property type="evidence" value="ECO:0007669"/>
    <property type="project" value="TreeGrafter"/>
</dbReference>
<accession>A0A0B2Q068</accession>
<evidence type="ECO:0000256" key="3">
    <source>
        <dbReference type="SAM" id="MobiDB-lite"/>
    </source>
</evidence>
<dbReference type="Gene3D" id="1.10.340.30">
    <property type="entry name" value="Hypothetical protein, domain 2"/>
    <property type="match status" value="1"/>
</dbReference>
<evidence type="ECO:0000256" key="4">
    <source>
        <dbReference type="SAM" id="Phobius"/>
    </source>
</evidence>
<proteinExistence type="predicted"/>
<dbReference type="GO" id="GO:0032993">
    <property type="term" value="C:protein-DNA complex"/>
    <property type="evidence" value="ECO:0007669"/>
    <property type="project" value="TreeGrafter"/>
</dbReference>
<dbReference type="AlphaFoldDB" id="A0A0B2Q068"/>
<dbReference type="GO" id="GO:0005634">
    <property type="term" value="C:nucleus"/>
    <property type="evidence" value="ECO:0007669"/>
    <property type="project" value="TreeGrafter"/>
</dbReference>
<protein>
    <submittedName>
        <fullName evidence="5">Uncharacterized protein</fullName>
    </submittedName>
</protein>
<gene>
    <name evidence="5" type="ORF">glysoja_042334</name>
</gene>
<keyword evidence="1" id="KW-0227">DNA damage</keyword>
<dbReference type="GO" id="GO:0006307">
    <property type="term" value="P:DNA alkylation repair"/>
    <property type="evidence" value="ECO:0007669"/>
    <property type="project" value="TreeGrafter"/>
</dbReference>
<keyword evidence="4" id="KW-1133">Transmembrane helix</keyword>
<dbReference type="InterPro" id="IPR051912">
    <property type="entry name" value="Alkylbase_DNA_Glycosylase/TA"/>
</dbReference>
<name>A0A0B2Q068_GLYSO</name>
<keyword evidence="4" id="KW-0812">Transmembrane</keyword>
<sequence length="200" mass="21869">MIGRANTEGSKSNVTMNTWMPQAIYPCEVPPQLNSLHDNVFRPDQSSEEDPGSKKRGSASLPIHGIIELESSSTGSSFPTDSAKPVPLAMIGVSGRKARYLHDLPRKCQNKILFDSTILNMDGKLLFIMLTIVNGIGSCFVHMFMIFSLHRPNVLPITLGSGRGFSFSTTSRTCHVPRRWTSYGTSVGLMSLLLHGICGD</sequence>
<reference evidence="5" key="1">
    <citation type="submission" date="2014-07" db="EMBL/GenBank/DDBJ databases">
        <title>Identification of a novel salt tolerance gene in wild soybean by whole-genome sequencing.</title>
        <authorList>
            <person name="Lam H.-M."/>
            <person name="Qi X."/>
            <person name="Li M.-W."/>
            <person name="Liu X."/>
            <person name="Xie M."/>
            <person name="Ni M."/>
            <person name="Xu X."/>
        </authorList>
    </citation>
    <scope>NUCLEOTIDE SEQUENCE [LARGE SCALE GENOMIC DNA]</scope>
    <source>
        <tissue evidence="5">Root</tissue>
    </source>
</reference>
<dbReference type="GO" id="GO:0008725">
    <property type="term" value="F:DNA-3-methyladenine glycosylase activity"/>
    <property type="evidence" value="ECO:0007669"/>
    <property type="project" value="TreeGrafter"/>
</dbReference>
<dbReference type="EMBL" id="KN661402">
    <property type="protein sequence ID" value="KHN15006.1"/>
    <property type="molecule type" value="Genomic_DNA"/>
</dbReference>
<evidence type="ECO:0000256" key="2">
    <source>
        <dbReference type="ARBA" id="ARBA00023204"/>
    </source>
</evidence>
<feature type="region of interest" description="Disordered" evidence="3">
    <location>
        <begin position="36"/>
        <end position="59"/>
    </location>
</feature>
<dbReference type="PANTHER" id="PTHR43003:SF5">
    <property type="entry name" value="DNA-3-METHYLADENINE GLYCOSYLASE"/>
    <property type="match status" value="1"/>
</dbReference>
<dbReference type="SUPFAM" id="SSF48150">
    <property type="entry name" value="DNA-glycosylase"/>
    <property type="match status" value="1"/>
</dbReference>
<organism evidence="5">
    <name type="scientific">Glycine soja</name>
    <name type="common">Wild soybean</name>
    <dbReference type="NCBI Taxonomy" id="3848"/>
    <lineage>
        <taxon>Eukaryota</taxon>
        <taxon>Viridiplantae</taxon>
        <taxon>Streptophyta</taxon>
        <taxon>Embryophyta</taxon>
        <taxon>Tracheophyta</taxon>
        <taxon>Spermatophyta</taxon>
        <taxon>Magnoliopsida</taxon>
        <taxon>eudicotyledons</taxon>
        <taxon>Gunneridae</taxon>
        <taxon>Pentapetalae</taxon>
        <taxon>rosids</taxon>
        <taxon>fabids</taxon>
        <taxon>Fabales</taxon>
        <taxon>Fabaceae</taxon>
        <taxon>Papilionoideae</taxon>
        <taxon>50 kb inversion clade</taxon>
        <taxon>NPAAA clade</taxon>
        <taxon>indigoferoid/millettioid clade</taxon>
        <taxon>Phaseoleae</taxon>
        <taxon>Glycine</taxon>
        <taxon>Glycine subgen. Soja</taxon>
    </lineage>
</organism>
<evidence type="ECO:0000256" key="1">
    <source>
        <dbReference type="ARBA" id="ARBA00022763"/>
    </source>
</evidence>
<dbReference type="GO" id="GO:0006285">
    <property type="term" value="P:base-excision repair, AP site formation"/>
    <property type="evidence" value="ECO:0007669"/>
    <property type="project" value="TreeGrafter"/>
</dbReference>
<keyword evidence="2" id="KW-0234">DNA repair</keyword>